<feature type="domain" description="ACT" evidence="1">
    <location>
        <begin position="12"/>
        <end position="144"/>
    </location>
</feature>
<dbReference type="InterPro" id="IPR045739">
    <property type="entry name" value="ACT_dom_pair"/>
</dbReference>
<dbReference type="HOGENOM" id="CLU_136790_2_1_10"/>
<dbReference type="PANTHER" id="PTHR40099">
    <property type="entry name" value="ACETOLACTATE SYNTHASE, SMALL SUBUNIT"/>
    <property type="match status" value="1"/>
</dbReference>
<dbReference type="Pfam" id="PF19571">
    <property type="entry name" value="ACT_8"/>
    <property type="match status" value="1"/>
</dbReference>
<dbReference type="AlphaFoldDB" id="S0F5H5"/>
<dbReference type="Proteomes" id="UP000014073">
    <property type="component" value="Unassembled WGS sequence"/>
</dbReference>
<name>S0F5H5_9BACT</name>
<dbReference type="CDD" id="cd04882">
    <property type="entry name" value="ACT_Bt0572_2"/>
    <property type="match status" value="1"/>
</dbReference>
<evidence type="ECO:0000313" key="2">
    <source>
        <dbReference type="EMBL" id="EEF75434.1"/>
    </source>
</evidence>
<keyword evidence="3" id="KW-1185">Reference proteome</keyword>
<sequence>MYWYNLQNEECMTIKQLSVFLENKTGRINDVVRTLGQYGINMHAFSMAESADFGILRLIVSDVDKAVEVLRERDFAVMSTDVVCLSCANVPGALATVLEYLAAEQIFIEYMYAFAQNDRAHVVIKPNDMQRCIKVLQEHHCDVLTRDRL</sequence>
<dbReference type="STRING" id="547042.BACCOPRO_00923"/>
<evidence type="ECO:0000259" key="1">
    <source>
        <dbReference type="Pfam" id="PF19571"/>
    </source>
</evidence>
<comment type="caution">
    <text evidence="2">The sequence shown here is derived from an EMBL/GenBank/DDBJ whole genome shotgun (WGS) entry which is preliminary data.</text>
</comment>
<dbReference type="EMBL" id="ACBW01000074">
    <property type="protein sequence ID" value="EEF75434.1"/>
    <property type="molecule type" value="Genomic_DNA"/>
</dbReference>
<gene>
    <name evidence="2" type="ORF">BACCOPRO_00923</name>
</gene>
<dbReference type="InterPro" id="IPR045865">
    <property type="entry name" value="ACT-like_dom_sf"/>
</dbReference>
<dbReference type="PANTHER" id="PTHR40099:SF1">
    <property type="entry name" value="ACETOLACTATE SYNTHASE, SMALL SUBUNIT"/>
    <property type="match status" value="1"/>
</dbReference>
<dbReference type="CDD" id="cd04908">
    <property type="entry name" value="ACT_Bt0572_1"/>
    <property type="match status" value="1"/>
</dbReference>
<dbReference type="Gene3D" id="3.30.2130.10">
    <property type="entry name" value="VC0802-like"/>
    <property type="match status" value="1"/>
</dbReference>
<organism evidence="2 3">
    <name type="scientific">Phocaeicola coprophilus DSM 18228 = JCM 13818</name>
    <dbReference type="NCBI Taxonomy" id="547042"/>
    <lineage>
        <taxon>Bacteria</taxon>
        <taxon>Pseudomonadati</taxon>
        <taxon>Bacteroidota</taxon>
        <taxon>Bacteroidia</taxon>
        <taxon>Bacteroidales</taxon>
        <taxon>Bacteroidaceae</taxon>
        <taxon>Phocaeicola</taxon>
    </lineage>
</organism>
<proteinExistence type="predicted"/>
<accession>S0F5H5</accession>
<dbReference type="SUPFAM" id="SSF55021">
    <property type="entry name" value="ACT-like"/>
    <property type="match status" value="2"/>
</dbReference>
<reference evidence="2 3" key="1">
    <citation type="submission" date="2008-12" db="EMBL/GenBank/DDBJ databases">
        <authorList>
            <person name="Fulton L."/>
            <person name="Clifton S."/>
            <person name="Fulton B."/>
            <person name="Xu J."/>
            <person name="Minx P."/>
            <person name="Pepin K.H."/>
            <person name="Johnson M."/>
            <person name="Bhonagiri V."/>
            <person name="Nash W.E."/>
            <person name="Mardis E.R."/>
            <person name="Wilson R.K."/>
        </authorList>
    </citation>
    <scope>NUCLEOTIDE SEQUENCE [LARGE SCALE GENOMIC DNA]</scope>
    <source>
        <strain evidence="2 3">DSM 18228</strain>
    </source>
</reference>
<evidence type="ECO:0000313" key="3">
    <source>
        <dbReference type="Proteomes" id="UP000014073"/>
    </source>
</evidence>
<dbReference type="eggNOG" id="COG4747">
    <property type="taxonomic scope" value="Bacteria"/>
</dbReference>
<protein>
    <submittedName>
        <fullName evidence="2">ACT domain protein</fullName>
    </submittedName>
</protein>